<gene>
    <name evidence="7" type="ORF">D7I46_01655</name>
</gene>
<sequence>MNYIKTNLILNHPLSFWANFEGGERFFWYDSTQNQLIIGCERLKAIETPNASYPYAFYTQTFFNQIKGKLWEDFGGETLVFKHYFVKNNHESYMLSVDGTPEIKEGKFPLITHRVTEKSSDFGSWERLFNKIQENFAQHRSEKIVASRELEFTSDTGFNVESILQKLITNNPGCFIFAYQKGEKIFLGASPEILVQKQEEKILSFALAGTMPRLPLNDTALLHDSKNLHEHNIVVKKIRQSLLERAKRVTVGQTGIMTLKNVYHLKTVLTADNEDGSLIDWTKHLHPTPALGGEPKEEALNFLRKYETYERGLYAAPIGVIDAKGNGTIVVGIRSALIDGNTLHAYAGCGIVPSSDCLDEFNETKIKLKTILEAL</sequence>
<dbReference type="PANTHER" id="PTHR42839:SF1">
    <property type="entry name" value="ISOCHORISMATE SYNTHASE MENF"/>
    <property type="match status" value="1"/>
</dbReference>
<comment type="similarity">
    <text evidence="2">Belongs to the isochorismate synthase family.</text>
</comment>
<evidence type="ECO:0000259" key="6">
    <source>
        <dbReference type="Pfam" id="PF00425"/>
    </source>
</evidence>
<dbReference type="Gene3D" id="3.60.120.10">
    <property type="entry name" value="Anthranilate synthase"/>
    <property type="match status" value="1"/>
</dbReference>
<dbReference type="GO" id="GO:0008909">
    <property type="term" value="F:isochorismate synthase activity"/>
    <property type="evidence" value="ECO:0007669"/>
    <property type="project" value="UniProtKB-EC"/>
</dbReference>
<dbReference type="GO" id="GO:0009697">
    <property type="term" value="P:salicylic acid biosynthetic process"/>
    <property type="evidence" value="ECO:0007669"/>
    <property type="project" value="TreeGrafter"/>
</dbReference>
<dbReference type="KEGG" id="lact:D7I46_01655"/>
<feature type="domain" description="Chorismate-utilising enzyme C-terminal" evidence="6">
    <location>
        <begin position="124"/>
        <end position="367"/>
    </location>
</feature>
<dbReference type="RefSeq" id="WP_120771291.1">
    <property type="nucleotide sequence ID" value="NZ_CP032627.1"/>
</dbReference>
<dbReference type="OrthoDB" id="9803598at2"/>
<dbReference type="InterPro" id="IPR005801">
    <property type="entry name" value="ADC_synthase"/>
</dbReference>
<dbReference type="EC" id="5.4.4.2" evidence="3"/>
<dbReference type="EMBL" id="CP032627">
    <property type="protein sequence ID" value="AYF99902.1"/>
    <property type="molecule type" value="Genomic_DNA"/>
</dbReference>
<dbReference type="InterPro" id="IPR015890">
    <property type="entry name" value="Chorismate_C"/>
</dbReference>
<evidence type="ECO:0000256" key="4">
    <source>
        <dbReference type="ARBA" id="ARBA00023235"/>
    </source>
</evidence>
<evidence type="ECO:0000256" key="1">
    <source>
        <dbReference type="ARBA" id="ARBA00000799"/>
    </source>
</evidence>
<evidence type="ECO:0000313" key="8">
    <source>
        <dbReference type="Proteomes" id="UP000269374"/>
    </source>
</evidence>
<dbReference type="AlphaFoldDB" id="A0A387B882"/>
<accession>A0A387B882</accession>
<evidence type="ECO:0000313" key="7">
    <source>
        <dbReference type="EMBL" id="AYF99902.1"/>
    </source>
</evidence>
<proteinExistence type="inferred from homology"/>
<keyword evidence="8" id="KW-1185">Reference proteome</keyword>
<organism evidence="7 8">
    <name type="scientific">Lactococcus allomyrinae</name>
    <dbReference type="NCBI Taxonomy" id="2419773"/>
    <lineage>
        <taxon>Bacteria</taxon>
        <taxon>Bacillati</taxon>
        <taxon>Bacillota</taxon>
        <taxon>Bacilli</taxon>
        <taxon>Lactobacillales</taxon>
        <taxon>Streptococcaceae</taxon>
        <taxon>Lactococcus</taxon>
    </lineage>
</organism>
<name>A0A387B882_9LACT</name>
<evidence type="ECO:0000256" key="3">
    <source>
        <dbReference type="ARBA" id="ARBA00012824"/>
    </source>
</evidence>
<dbReference type="Pfam" id="PF00425">
    <property type="entry name" value="Chorismate_bind"/>
    <property type="match status" value="1"/>
</dbReference>
<comment type="catalytic activity">
    <reaction evidence="1">
        <text>chorismate = isochorismate</text>
        <dbReference type="Rhea" id="RHEA:18985"/>
        <dbReference type="ChEBI" id="CHEBI:29748"/>
        <dbReference type="ChEBI" id="CHEBI:29780"/>
        <dbReference type="EC" id="5.4.4.2"/>
    </reaction>
</comment>
<dbReference type="Proteomes" id="UP000269374">
    <property type="component" value="Chromosome"/>
</dbReference>
<keyword evidence="4 7" id="KW-0413">Isomerase</keyword>
<evidence type="ECO:0000256" key="2">
    <source>
        <dbReference type="ARBA" id="ARBA00005297"/>
    </source>
</evidence>
<dbReference type="SUPFAM" id="SSF56322">
    <property type="entry name" value="ADC synthase"/>
    <property type="match status" value="1"/>
</dbReference>
<dbReference type="NCBIfam" id="TIGR00543">
    <property type="entry name" value="isochor_syn"/>
    <property type="match status" value="1"/>
</dbReference>
<evidence type="ECO:0000256" key="5">
    <source>
        <dbReference type="ARBA" id="ARBA00041564"/>
    </source>
</evidence>
<reference evidence="7 8" key="1">
    <citation type="submission" date="2018-09" db="EMBL/GenBank/DDBJ databases">
        <title>Genome sequencing of strain 1JSPR-7.</title>
        <authorList>
            <person name="Heo J."/>
            <person name="Kim S.-J."/>
            <person name="Kwon S.-W."/>
        </authorList>
    </citation>
    <scope>NUCLEOTIDE SEQUENCE [LARGE SCALE GENOMIC DNA]</scope>
    <source>
        <strain evidence="7 8">1JSPR-7</strain>
    </source>
</reference>
<dbReference type="InterPro" id="IPR004561">
    <property type="entry name" value="IsoChor_synthase"/>
</dbReference>
<protein>
    <recommendedName>
        <fullName evidence="3">isochorismate synthase</fullName>
        <ecNumber evidence="3">5.4.4.2</ecNumber>
    </recommendedName>
    <alternativeName>
        <fullName evidence="5">Isochorismate mutase</fullName>
    </alternativeName>
</protein>
<dbReference type="PANTHER" id="PTHR42839">
    <property type="entry name" value="ISOCHORISMATE SYNTHASE ENTC"/>
    <property type="match status" value="1"/>
</dbReference>